<dbReference type="EMBL" id="CM042009">
    <property type="protein sequence ID" value="KAI3789761.1"/>
    <property type="molecule type" value="Genomic_DNA"/>
</dbReference>
<sequence length="187" mass="21004">MDVVSPPCPSTPQWDYEKPFLTGQFHQVSVLSPYIFMKGYGGDLSKANLKANMLAGSSYNHTDFYSMVNAVSLTLCRRKLHQRGANRNAISDMDGAISDQAIGSMKHKSIKLLIILRFMLKTSNSFASWKETVIELTGYQEETNSQLSWSIAFFFPGIALSIITVRFYTPEVIFCCSKYLIPCIGFI</sequence>
<name>A0ACB9H3A5_CICIN</name>
<proteinExistence type="predicted"/>
<organism evidence="1 2">
    <name type="scientific">Cichorium intybus</name>
    <name type="common">Chicory</name>
    <dbReference type="NCBI Taxonomy" id="13427"/>
    <lineage>
        <taxon>Eukaryota</taxon>
        <taxon>Viridiplantae</taxon>
        <taxon>Streptophyta</taxon>
        <taxon>Embryophyta</taxon>
        <taxon>Tracheophyta</taxon>
        <taxon>Spermatophyta</taxon>
        <taxon>Magnoliopsida</taxon>
        <taxon>eudicotyledons</taxon>
        <taxon>Gunneridae</taxon>
        <taxon>Pentapetalae</taxon>
        <taxon>asterids</taxon>
        <taxon>campanulids</taxon>
        <taxon>Asterales</taxon>
        <taxon>Asteraceae</taxon>
        <taxon>Cichorioideae</taxon>
        <taxon>Cichorieae</taxon>
        <taxon>Cichoriinae</taxon>
        <taxon>Cichorium</taxon>
    </lineage>
</organism>
<gene>
    <name evidence="1" type="ORF">L2E82_02565</name>
</gene>
<evidence type="ECO:0000313" key="2">
    <source>
        <dbReference type="Proteomes" id="UP001055811"/>
    </source>
</evidence>
<comment type="caution">
    <text evidence="1">The sequence shown here is derived from an EMBL/GenBank/DDBJ whole genome shotgun (WGS) entry which is preliminary data.</text>
</comment>
<evidence type="ECO:0000313" key="1">
    <source>
        <dbReference type="EMBL" id="KAI3789761.1"/>
    </source>
</evidence>
<reference evidence="1 2" key="2">
    <citation type="journal article" date="2022" name="Mol. Ecol. Resour.">
        <title>The genomes of chicory, endive, great burdock and yacon provide insights into Asteraceae paleo-polyploidization history and plant inulin production.</title>
        <authorList>
            <person name="Fan W."/>
            <person name="Wang S."/>
            <person name="Wang H."/>
            <person name="Wang A."/>
            <person name="Jiang F."/>
            <person name="Liu H."/>
            <person name="Zhao H."/>
            <person name="Xu D."/>
            <person name="Zhang Y."/>
        </authorList>
    </citation>
    <scope>NUCLEOTIDE SEQUENCE [LARGE SCALE GENOMIC DNA]</scope>
    <source>
        <strain evidence="2">cv. Punajuju</strain>
        <tissue evidence="1">Leaves</tissue>
    </source>
</reference>
<reference evidence="2" key="1">
    <citation type="journal article" date="2022" name="Mol. Ecol. Resour.">
        <title>The genomes of chicory, endive, great burdock and yacon provide insights into Asteraceae palaeo-polyploidization history and plant inulin production.</title>
        <authorList>
            <person name="Fan W."/>
            <person name="Wang S."/>
            <person name="Wang H."/>
            <person name="Wang A."/>
            <person name="Jiang F."/>
            <person name="Liu H."/>
            <person name="Zhao H."/>
            <person name="Xu D."/>
            <person name="Zhang Y."/>
        </authorList>
    </citation>
    <scope>NUCLEOTIDE SEQUENCE [LARGE SCALE GENOMIC DNA]</scope>
    <source>
        <strain evidence="2">cv. Punajuju</strain>
    </source>
</reference>
<protein>
    <submittedName>
        <fullName evidence="1">Uncharacterized protein</fullName>
    </submittedName>
</protein>
<dbReference type="Proteomes" id="UP001055811">
    <property type="component" value="Linkage Group LG01"/>
</dbReference>
<accession>A0ACB9H3A5</accession>
<keyword evidence="2" id="KW-1185">Reference proteome</keyword>